<dbReference type="InterPro" id="IPR043128">
    <property type="entry name" value="Rev_trsase/Diguanyl_cyclase"/>
</dbReference>
<dbReference type="InterPro" id="IPR000160">
    <property type="entry name" value="GGDEF_dom"/>
</dbReference>
<dbReference type="Proteomes" id="UP000664800">
    <property type="component" value="Unassembled WGS sequence"/>
</dbReference>
<name>A0A8I1MWW7_THIA3</name>
<dbReference type="NCBIfam" id="TIGR00254">
    <property type="entry name" value="GGDEF"/>
    <property type="match status" value="1"/>
</dbReference>
<evidence type="ECO:0000259" key="4">
    <source>
        <dbReference type="PROSITE" id="PS50887"/>
    </source>
</evidence>
<accession>A0A8I1MWW7</accession>
<evidence type="ECO:0000313" key="5">
    <source>
        <dbReference type="EMBL" id="MBN8745260.1"/>
    </source>
</evidence>
<feature type="transmembrane region" description="Helical" evidence="2">
    <location>
        <begin position="46"/>
        <end position="68"/>
    </location>
</feature>
<dbReference type="PANTHER" id="PTHR44757:SF2">
    <property type="entry name" value="BIOFILM ARCHITECTURE MAINTENANCE PROTEIN MBAA"/>
    <property type="match status" value="1"/>
</dbReference>
<feature type="domain" description="EAL" evidence="3">
    <location>
        <begin position="376"/>
        <end position="639"/>
    </location>
</feature>
<dbReference type="Gene3D" id="3.30.70.270">
    <property type="match status" value="1"/>
</dbReference>
<dbReference type="SMART" id="SM00052">
    <property type="entry name" value="EAL"/>
    <property type="match status" value="1"/>
</dbReference>
<organism evidence="5 6">
    <name type="scientific">Thiomonas arsenitoxydans (strain DSM 22701 / CIP 110005 / 3As)</name>
    <dbReference type="NCBI Taxonomy" id="426114"/>
    <lineage>
        <taxon>Bacteria</taxon>
        <taxon>Pseudomonadati</taxon>
        <taxon>Pseudomonadota</taxon>
        <taxon>Betaproteobacteria</taxon>
        <taxon>Burkholderiales</taxon>
        <taxon>Thiomonas</taxon>
    </lineage>
</organism>
<keyword evidence="2" id="KW-0472">Membrane</keyword>
<evidence type="ECO:0000259" key="3">
    <source>
        <dbReference type="PROSITE" id="PS50883"/>
    </source>
</evidence>
<dbReference type="InterPro" id="IPR052155">
    <property type="entry name" value="Biofilm_reg_signaling"/>
</dbReference>
<dbReference type="SMART" id="SM00267">
    <property type="entry name" value="GGDEF"/>
    <property type="match status" value="1"/>
</dbReference>
<reference evidence="5" key="1">
    <citation type="submission" date="2021-02" db="EMBL/GenBank/DDBJ databases">
        <title>Thiocyanate and organic carbon inputs drive convergent selection for specific autotrophic Afipia and Thiobacillus strains within complex microbiomes.</title>
        <authorList>
            <person name="Huddy R.J."/>
            <person name="Sachdeva R."/>
            <person name="Kadzinga F."/>
            <person name="Kantor R.S."/>
            <person name="Harrison S.T.L."/>
            <person name="Banfield J.F."/>
        </authorList>
    </citation>
    <scope>NUCLEOTIDE SEQUENCE</scope>
    <source>
        <strain evidence="5">SCN18_13_7_16_R3_B_64_19</strain>
    </source>
</reference>
<proteinExistence type="predicted"/>
<dbReference type="RefSeq" id="WP_276731849.1">
    <property type="nucleotide sequence ID" value="NZ_JAFKMR010000027.1"/>
</dbReference>
<dbReference type="Gene3D" id="3.20.20.450">
    <property type="entry name" value="EAL domain"/>
    <property type="match status" value="1"/>
</dbReference>
<dbReference type="GO" id="GO:0003824">
    <property type="term" value="F:catalytic activity"/>
    <property type="evidence" value="ECO:0007669"/>
    <property type="project" value="UniProtKB-ARBA"/>
</dbReference>
<dbReference type="Pfam" id="PF00990">
    <property type="entry name" value="GGDEF"/>
    <property type="match status" value="1"/>
</dbReference>
<feature type="transmembrane region" description="Helical" evidence="2">
    <location>
        <begin position="129"/>
        <end position="149"/>
    </location>
</feature>
<evidence type="ECO:0000256" key="2">
    <source>
        <dbReference type="SAM" id="Phobius"/>
    </source>
</evidence>
<dbReference type="EMBL" id="JAFKMR010000027">
    <property type="protein sequence ID" value="MBN8745260.1"/>
    <property type="molecule type" value="Genomic_DNA"/>
</dbReference>
<feature type="transmembrane region" description="Helical" evidence="2">
    <location>
        <begin position="20"/>
        <end position="40"/>
    </location>
</feature>
<feature type="compositionally biased region" description="Basic and acidic residues" evidence="1">
    <location>
        <begin position="776"/>
        <end position="785"/>
    </location>
</feature>
<dbReference type="Pfam" id="PF00563">
    <property type="entry name" value="EAL"/>
    <property type="match status" value="1"/>
</dbReference>
<keyword evidence="2" id="KW-0812">Transmembrane</keyword>
<dbReference type="SUPFAM" id="SSF55073">
    <property type="entry name" value="Nucleotide cyclase"/>
    <property type="match status" value="1"/>
</dbReference>
<feature type="transmembrane region" description="Helical" evidence="2">
    <location>
        <begin position="105"/>
        <end position="122"/>
    </location>
</feature>
<dbReference type="PANTHER" id="PTHR44757">
    <property type="entry name" value="DIGUANYLATE CYCLASE DGCP"/>
    <property type="match status" value="1"/>
</dbReference>
<dbReference type="InterPro" id="IPR029787">
    <property type="entry name" value="Nucleotide_cyclase"/>
</dbReference>
<dbReference type="InterPro" id="IPR001633">
    <property type="entry name" value="EAL_dom"/>
</dbReference>
<sequence length="801" mass="88294">MTQRAPDQNPDNRPAPSTALLNRTLAGYVLYAVLLLVYAATGLLPWLAAVAYGLLGVTVNLLLLNWLLYFPRTQNSAEDFPVTLFLLLNAGLQFLFFALLPSVGALFLLPLFALIPIAALHVRRLQIAASLLLLAALSAVAIGLSPGRIQLPMADGQQRTLAWAAVLTVLAFGATLMMTVEGFSRALIKDNLRLTKAFKALRRFALRDELTGLANRRIFLDHLNELMQRRPNQTLTIGLMDLDRFKSVNDRLGHIIGDQLLVAVGQRLRGVLREGDLLARFGGDEFVVLLPGYSTEQQLSYIAKRLVNCIEAPFIIQGNSLQIGLSLGLVVQQPDAPVDAQTLVRRADMAMYAAKKNGRQQYRIFDQQMEDAMQERHRKLQWVQSALRDNRLELQYQPILSLQAASAAKGAEPQVQIDGAEALLRLRDAAGLHRAATFEAVLDDDTLAVAVGRFVLAAAMRQADAWFGAGRALQISVNISPRHFLDPQFLSDLRSVLAQHPQCPPGLLALELTEHGSELDGAMARFMVAQCRQLGVQVILDDFGTGSASLIHLQQLEITSVKIDRSFTHDLFTSGAGLSISYGLLRIAELMGLEVIGEGVGSAQHALALSSMGCRRFQGYAISPPLSLSDFEVWLANWPQLIPWTASLRHQPAISADAIQALVWHNAVALRAQQDTLSESERQQFLKPNGALQSELGLWCQTHQAMYEDRPAFLRLIRELHIFHTRLREQLATRAPIEPAQAAQLKAHSRVVRHQFWNLVLVNIPPMAAESASRQAGRDADRNADSRSGGFDSSMHPTLPL</sequence>
<dbReference type="SUPFAM" id="SSF141868">
    <property type="entry name" value="EAL domain-like"/>
    <property type="match status" value="1"/>
</dbReference>
<dbReference type="PROSITE" id="PS50887">
    <property type="entry name" value="GGDEF"/>
    <property type="match status" value="1"/>
</dbReference>
<dbReference type="FunFam" id="3.30.70.270:FF:000001">
    <property type="entry name" value="Diguanylate cyclase domain protein"/>
    <property type="match status" value="1"/>
</dbReference>
<dbReference type="CDD" id="cd01948">
    <property type="entry name" value="EAL"/>
    <property type="match status" value="1"/>
</dbReference>
<gene>
    <name evidence="5" type="ORF">J0I24_13295</name>
</gene>
<dbReference type="CDD" id="cd01949">
    <property type="entry name" value="GGDEF"/>
    <property type="match status" value="1"/>
</dbReference>
<feature type="region of interest" description="Disordered" evidence="1">
    <location>
        <begin position="772"/>
        <end position="801"/>
    </location>
</feature>
<dbReference type="InterPro" id="IPR035919">
    <property type="entry name" value="EAL_sf"/>
</dbReference>
<keyword evidence="2" id="KW-1133">Transmembrane helix</keyword>
<dbReference type="PROSITE" id="PS50883">
    <property type="entry name" value="EAL"/>
    <property type="match status" value="1"/>
</dbReference>
<comment type="caution">
    <text evidence="5">The sequence shown here is derived from an EMBL/GenBank/DDBJ whole genome shotgun (WGS) entry which is preliminary data.</text>
</comment>
<protein>
    <submittedName>
        <fullName evidence="5">EAL domain-containing protein</fullName>
    </submittedName>
</protein>
<feature type="transmembrane region" description="Helical" evidence="2">
    <location>
        <begin position="161"/>
        <end position="183"/>
    </location>
</feature>
<feature type="domain" description="GGDEF" evidence="4">
    <location>
        <begin position="233"/>
        <end position="367"/>
    </location>
</feature>
<dbReference type="AlphaFoldDB" id="A0A8I1MWW7"/>
<evidence type="ECO:0000256" key="1">
    <source>
        <dbReference type="SAM" id="MobiDB-lite"/>
    </source>
</evidence>
<evidence type="ECO:0000313" key="6">
    <source>
        <dbReference type="Proteomes" id="UP000664800"/>
    </source>
</evidence>